<dbReference type="STRING" id="694429.Pyrfu_1888"/>
<dbReference type="RefSeq" id="WP_014027418.1">
    <property type="nucleotide sequence ID" value="NC_015931.1"/>
</dbReference>
<sequence length="109" mass="12258">MSGEATRLVRLPTPEEIFEKGMAVGVILGYRMGGNEQYENQVRIKIFGINDRRLASRLIGWKVIYRDQYGNEYRGKVIGVHGNRGVVLARFKPNLPGQAITGLVVLQRS</sequence>
<comment type="similarity">
    <text evidence="1 4">Belongs to the eukaryotic ribosomal protein eL33 family.</text>
</comment>
<dbReference type="GO" id="GO:0006412">
    <property type="term" value="P:translation"/>
    <property type="evidence" value="ECO:0007669"/>
    <property type="project" value="UniProtKB-UniRule"/>
</dbReference>
<dbReference type="OrthoDB" id="14403at2157"/>
<evidence type="ECO:0000256" key="1">
    <source>
        <dbReference type="ARBA" id="ARBA00009269"/>
    </source>
</evidence>
<dbReference type="InterPro" id="IPR001780">
    <property type="entry name" value="Ribosomal_eL33"/>
</dbReference>
<reference evidence="5 6" key="1">
    <citation type="journal article" date="2011" name="Stand. Genomic Sci.">
        <title>Complete genome sequence of the hyperthermophilic chemolithoautotroph Pyrolobus fumarii type strain (1A).</title>
        <authorList>
            <person name="Anderson I."/>
            <person name="Goker M."/>
            <person name="Nolan M."/>
            <person name="Lucas S."/>
            <person name="Hammon N."/>
            <person name="Deshpande S."/>
            <person name="Cheng J.F."/>
            <person name="Tapia R."/>
            <person name="Han C."/>
            <person name="Goodwin L."/>
            <person name="Pitluck S."/>
            <person name="Huntemann M."/>
            <person name="Liolios K."/>
            <person name="Ivanova N."/>
            <person name="Pagani I."/>
            <person name="Mavromatis K."/>
            <person name="Ovchinikova G."/>
            <person name="Pati A."/>
            <person name="Chen A."/>
            <person name="Palaniappan K."/>
            <person name="Land M."/>
            <person name="Hauser L."/>
            <person name="Brambilla E.M."/>
            <person name="Huber H."/>
            <person name="Yasawong M."/>
            <person name="Rohde M."/>
            <person name="Spring S."/>
            <person name="Abt B."/>
            <person name="Sikorski J."/>
            <person name="Wirth R."/>
            <person name="Detter J.C."/>
            <person name="Woyke T."/>
            <person name="Bristow J."/>
            <person name="Eisen J.A."/>
            <person name="Markowitz V."/>
            <person name="Hugenholtz P."/>
            <person name="Kyrpides N.C."/>
            <person name="Klenk H.P."/>
            <person name="Lapidus A."/>
        </authorList>
    </citation>
    <scope>NUCLEOTIDE SEQUENCE [LARGE SCALE GENOMIC DNA]</scope>
    <source>
        <strain evidence="6">DSM 11204 / 1A</strain>
    </source>
</reference>
<dbReference type="Gene3D" id="2.40.10.190">
    <property type="entry name" value="translation elongation factor selb, chain A, domain 4"/>
    <property type="match status" value="1"/>
</dbReference>
<evidence type="ECO:0000313" key="5">
    <source>
        <dbReference type="EMBL" id="AEM39741.1"/>
    </source>
</evidence>
<dbReference type="HAMAP" id="MF_00573">
    <property type="entry name" value="Ribosomal_eL33"/>
    <property type="match status" value="1"/>
</dbReference>
<dbReference type="HOGENOM" id="CLU_100745_3_1_2"/>
<dbReference type="InParanoid" id="G0ED63"/>
<dbReference type="eggNOG" id="arCOG04304">
    <property type="taxonomic scope" value="Archaea"/>
</dbReference>
<proteinExistence type="inferred from homology"/>
<keyword evidence="3 4" id="KW-0687">Ribonucleoprotein</keyword>
<evidence type="ECO:0000256" key="3">
    <source>
        <dbReference type="ARBA" id="ARBA00023274"/>
    </source>
</evidence>
<dbReference type="KEGG" id="pfm:Pyrfu_1888"/>
<dbReference type="SUPFAM" id="SSF50447">
    <property type="entry name" value="Translation proteins"/>
    <property type="match status" value="1"/>
</dbReference>
<accession>G0ED63</accession>
<evidence type="ECO:0000256" key="4">
    <source>
        <dbReference type="HAMAP-Rule" id="MF_00573"/>
    </source>
</evidence>
<protein>
    <recommendedName>
        <fullName evidence="4">Large ribosomal subunit protein eL33</fullName>
    </recommendedName>
</protein>
<dbReference type="InterPro" id="IPR009000">
    <property type="entry name" value="Transl_B-barrel_sf"/>
</dbReference>
<dbReference type="Proteomes" id="UP000001037">
    <property type="component" value="Chromosome"/>
</dbReference>
<dbReference type="Pfam" id="PF01247">
    <property type="entry name" value="Ribosomal_L35Ae"/>
    <property type="match status" value="1"/>
</dbReference>
<dbReference type="AlphaFoldDB" id="G0ED63"/>
<dbReference type="GeneID" id="11138227"/>
<dbReference type="NCBIfam" id="NF003326">
    <property type="entry name" value="PRK04337.1"/>
    <property type="match status" value="1"/>
</dbReference>
<keyword evidence="2 4" id="KW-0689">Ribosomal protein</keyword>
<dbReference type="InterPro" id="IPR038661">
    <property type="entry name" value="Ribosomal_eL33_sf"/>
</dbReference>
<evidence type="ECO:0000313" key="6">
    <source>
        <dbReference type="Proteomes" id="UP000001037"/>
    </source>
</evidence>
<organism evidence="5 6">
    <name type="scientific">Pyrolobus fumarii (strain DSM 11204 / 1A)</name>
    <dbReference type="NCBI Taxonomy" id="694429"/>
    <lineage>
        <taxon>Archaea</taxon>
        <taxon>Thermoproteota</taxon>
        <taxon>Thermoprotei</taxon>
        <taxon>Desulfurococcales</taxon>
        <taxon>Pyrodictiaceae</taxon>
        <taxon>Pyrolobus</taxon>
    </lineage>
</organism>
<dbReference type="GO" id="GO:0005840">
    <property type="term" value="C:ribosome"/>
    <property type="evidence" value="ECO:0007669"/>
    <property type="project" value="UniProtKB-KW"/>
</dbReference>
<evidence type="ECO:0000256" key="2">
    <source>
        <dbReference type="ARBA" id="ARBA00022980"/>
    </source>
</evidence>
<dbReference type="EMBL" id="CP002838">
    <property type="protein sequence ID" value="AEM39741.1"/>
    <property type="molecule type" value="Genomic_DNA"/>
</dbReference>
<dbReference type="GO" id="GO:0003735">
    <property type="term" value="F:structural constituent of ribosome"/>
    <property type="evidence" value="ECO:0007669"/>
    <property type="project" value="InterPro"/>
</dbReference>
<name>G0ED63_PYRF1</name>
<gene>
    <name evidence="4" type="primary">rpl35ae</name>
    <name evidence="5" type="ordered locus">Pyrfu_1888</name>
</gene>
<dbReference type="GO" id="GO:1990904">
    <property type="term" value="C:ribonucleoprotein complex"/>
    <property type="evidence" value="ECO:0007669"/>
    <property type="project" value="UniProtKB-KW"/>
</dbReference>
<keyword evidence="6" id="KW-1185">Reference proteome</keyword>